<keyword evidence="2" id="KW-1185">Reference proteome</keyword>
<feature type="region of interest" description="Disordered" evidence="1">
    <location>
        <begin position="1"/>
        <end position="36"/>
    </location>
</feature>
<dbReference type="Proteomes" id="UP000504637">
    <property type="component" value="Unplaced"/>
</dbReference>
<evidence type="ECO:0000256" key="1">
    <source>
        <dbReference type="SAM" id="MobiDB-lite"/>
    </source>
</evidence>
<evidence type="ECO:0000313" key="3">
    <source>
        <dbReference type="RefSeq" id="XP_033460697.1"/>
    </source>
</evidence>
<dbReference type="AlphaFoldDB" id="A0A6J3M6H3"/>
<feature type="region of interest" description="Disordered" evidence="1">
    <location>
        <begin position="94"/>
        <end position="142"/>
    </location>
</feature>
<proteinExistence type="predicted"/>
<organism evidence="3">
    <name type="scientific">Dissoconium aciculare CBS 342.82</name>
    <dbReference type="NCBI Taxonomy" id="1314786"/>
    <lineage>
        <taxon>Eukaryota</taxon>
        <taxon>Fungi</taxon>
        <taxon>Dikarya</taxon>
        <taxon>Ascomycota</taxon>
        <taxon>Pezizomycotina</taxon>
        <taxon>Dothideomycetes</taxon>
        <taxon>Dothideomycetidae</taxon>
        <taxon>Mycosphaerellales</taxon>
        <taxon>Dissoconiaceae</taxon>
        <taxon>Dissoconium</taxon>
    </lineage>
</organism>
<dbReference type="RefSeq" id="XP_033460697.1">
    <property type="nucleotide sequence ID" value="XM_033599607.1"/>
</dbReference>
<accession>A0A6J3M6H3</accession>
<name>A0A6J3M6H3_9PEZI</name>
<reference evidence="3" key="3">
    <citation type="submission" date="2025-08" db="UniProtKB">
        <authorList>
            <consortium name="RefSeq"/>
        </authorList>
    </citation>
    <scope>IDENTIFICATION</scope>
    <source>
        <strain evidence="3">CBS 342.82</strain>
    </source>
</reference>
<gene>
    <name evidence="3" type="ORF">K489DRAFT_203813</name>
</gene>
<protein>
    <submittedName>
        <fullName evidence="3">Uncharacterized protein</fullName>
    </submittedName>
</protein>
<dbReference type="GeneID" id="54357406"/>
<evidence type="ECO:0000313" key="2">
    <source>
        <dbReference type="Proteomes" id="UP000504637"/>
    </source>
</evidence>
<reference evidence="3" key="1">
    <citation type="submission" date="2020-01" db="EMBL/GenBank/DDBJ databases">
        <authorList>
            <consortium name="DOE Joint Genome Institute"/>
            <person name="Haridas S."/>
            <person name="Albert R."/>
            <person name="Binder M."/>
            <person name="Bloem J."/>
            <person name="Labutti K."/>
            <person name="Salamov A."/>
            <person name="Andreopoulos B."/>
            <person name="Baker S.E."/>
            <person name="Barry K."/>
            <person name="Bills G."/>
            <person name="Bluhm B.H."/>
            <person name="Cannon C."/>
            <person name="Castanera R."/>
            <person name="Culley D.E."/>
            <person name="Daum C."/>
            <person name="Ezra D."/>
            <person name="Gonzalez J.B."/>
            <person name="Henrissat B."/>
            <person name="Kuo A."/>
            <person name="Liang C."/>
            <person name="Lipzen A."/>
            <person name="Lutzoni F."/>
            <person name="Magnuson J."/>
            <person name="Mondo S."/>
            <person name="Nolan M."/>
            <person name="Ohm R."/>
            <person name="Pangilinan J."/>
            <person name="Park H.-J."/>
            <person name="Ramirez L."/>
            <person name="Alfaro M."/>
            <person name="Sun H."/>
            <person name="Tritt A."/>
            <person name="Yoshinaga Y."/>
            <person name="Zwiers L.-H."/>
            <person name="Turgeon B.G."/>
            <person name="Goodwin S.B."/>
            <person name="Spatafora J.W."/>
            <person name="Crous P.W."/>
            <person name="Grigoriev I.V."/>
        </authorList>
    </citation>
    <scope>NUCLEOTIDE SEQUENCE</scope>
    <source>
        <strain evidence="3">CBS 342.82</strain>
    </source>
</reference>
<sequence>MLCETAQSPGGPDNKPMGTPSLAEIRPERSGISPFRPTHTSVAEEALQGGMVAPPVGIRCWCSNRNIPGNSPPGHTLCVRPGRLPDPAISCATESRATRTAGPEAPASSVRPVAPGTTVQSLDWACPRRPSPQDWIPSKLIK</sequence>
<reference evidence="3" key="2">
    <citation type="submission" date="2020-04" db="EMBL/GenBank/DDBJ databases">
        <authorList>
            <consortium name="NCBI Genome Project"/>
        </authorList>
    </citation>
    <scope>NUCLEOTIDE SEQUENCE</scope>
    <source>
        <strain evidence="3">CBS 342.82</strain>
    </source>
</reference>